<feature type="region of interest" description="Disordered" evidence="1">
    <location>
        <begin position="74"/>
        <end position="110"/>
    </location>
</feature>
<dbReference type="HOGENOM" id="CLU_1230682_0_0_1"/>
<dbReference type="AlphaFoldDB" id="A0A022VTX0"/>
<sequence length="240" mass="27072">MSTYYDDDFDDYYHEGIDNIPHMMDQGFYVDVSDDDYTMVLPRPKQKVPRQRFQRPRCRVPRHEESYTYVSDSDETNYRAGDGHHAIRRSRHRDHYRGRRSGHSRSRGSSRYEIHHHHHYYCSQHESSGSNGHLTQSNNVLQIETQPYQGQITAGVGGGALMALNRPAIAAPARVLPSAIIPTTAGPQCACECCHTSRAHQVDALNTVRGPQLLGQGTVLPAGQLSGPFTRPVQIPRLLQ</sequence>
<dbReference type="OrthoDB" id="4174219at2759"/>
<protein>
    <submittedName>
        <fullName evidence="2">Uncharacterized protein</fullName>
    </submittedName>
</protein>
<evidence type="ECO:0000313" key="2">
    <source>
        <dbReference type="EMBL" id="EZF49163.1"/>
    </source>
</evidence>
<gene>
    <name evidence="2" type="ORF">H103_07285</name>
</gene>
<feature type="compositionally biased region" description="Basic residues" evidence="1">
    <location>
        <begin position="86"/>
        <end position="110"/>
    </location>
</feature>
<reference evidence="2" key="1">
    <citation type="submission" date="2014-02" db="EMBL/GenBank/DDBJ databases">
        <title>The Genome Sequence of Trichophyton rubrum (morphotype fischeri) CBS 288.86.</title>
        <authorList>
            <consortium name="The Broad Institute Genomics Platform"/>
            <person name="Cuomo C.A."/>
            <person name="White T.C."/>
            <person name="Graser Y."/>
            <person name="Martinez-Rossi N."/>
            <person name="Heitman J."/>
            <person name="Young S.K."/>
            <person name="Zeng Q."/>
            <person name="Gargeya S."/>
            <person name="Abouelleil A."/>
            <person name="Alvarado L."/>
            <person name="Chapman S.B."/>
            <person name="Gainer-Dewar J."/>
            <person name="Goldberg J."/>
            <person name="Griggs A."/>
            <person name="Gujja S."/>
            <person name="Hansen M."/>
            <person name="Howarth C."/>
            <person name="Imamovic A."/>
            <person name="Larimer J."/>
            <person name="Martinez D."/>
            <person name="Murphy C."/>
            <person name="Pearson M.D."/>
            <person name="Persinoti G."/>
            <person name="Poon T."/>
            <person name="Priest M."/>
            <person name="Roberts A.D."/>
            <person name="Saif S."/>
            <person name="Shea T.D."/>
            <person name="Sykes S.N."/>
            <person name="Wortman J."/>
            <person name="Nusbaum C."/>
            <person name="Birren B."/>
        </authorList>
    </citation>
    <scope>NUCLEOTIDE SEQUENCE [LARGE SCALE GENOMIC DNA]</scope>
    <source>
        <strain evidence="2">CBS 288.86</strain>
    </source>
</reference>
<dbReference type="EMBL" id="KK207909">
    <property type="protein sequence ID" value="EZF49163.1"/>
    <property type="molecule type" value="Genomic_DNA"/>
</dbReference>
<organism evidence="2">
    <name type="scientific">Trichophyton rubrum CBS 288.86</name>
    <dbReference type="NCBI Taxonomy" id="1215330"/>
    <lineage>
        <taxon>Eukaryota</taxon>
        <taxon>Fungi</taxon>
        <taxon>Dikarya</taxon>
        <taxon>Ascomycota</taxon>
        <taxon>Pezizomycotina</taxon>
        <taxon>Eurotiomycetes</taxon>
        <taxon>Eurotiomycetidae</taxon>
        <taxon>Onygenales</taxon>
        <taxon>Arthrodermataceae</taxon>
        <taxon>Trichophyton</taxon>
    </lineage>
</organism>
<dbReference type="Proteomes" id="UP000023758">
    <property type="component" value="Unassembled WGS sequence"/>
</dbReference>
<name>A0A022VTX0_TRIRU</name>
<accession>A0A022VTX0</accession>
<proteinExistence type="predicted"/>
<evidence type="ECO:0000256" key="1">
    <source>
        <dbReference type="SAM" id="MobiDB-lite"/>
    </source>
</evidence>